<accession>A0A1B7NVC5</accession>
<proteinExistence type="predicted"/>
<feature type="region of interest" description="Disordered" evidence="4">
    <location>
        <begin position="185"/>
        <end position="226"/>
    </location>
</feature>
<dbReference type="InterPro" id="IPR002110">
    <property type="entry name" value="Ankyrin_rpt"/>
</dbReference>
<feature type="repeat" description="ANK" evidence="3">
    <location>
        <begin position="135"/>
        <end position="167"/>
    </location>
</feature>
<keyword evidence="6" id="KW-1185">Reference proteome</keyword>
<dbReference type="OrthoDB" id="10057496at2759"/>
<comment type="caution">
    <text evidence="5">The sequence shown here is derived from an EMBL/GenBank/DDBJ whole genome shotgun (WGS) entry which is preliminary data.</text>
</comment>
<keyword evidence="1" id="KW-0677">Repeat</keyword>
<feature type="region of interest" description="Disordered" evidence="4">
    <location>
        <begin position="246"/>
        <end position="268"/>
    </location>
</feature>
<dbReference type="AlphaFoldDB" id="A0A1B7NVC5"/>
<evidence type="ECO:0000313" key="6">
    <source>
        <dbReference type="Proteomes" id="UP000091918"/>
    </source>
</evidence>
<dbReference type="SUPFAM" id="SSF48403">
    <property type="entry name" value="Ankyrin repeat"/>
    <property type="match status" value="1"/>
</dbReference>
<evidence type="ECO:0000256" key="3">
    <source>
        <dbReference type="PROSITE-ProRule" id="PRU00023"/>
    </source>
</evidence>
<dbReference type="SMART" id="SM00248">
    <property type="entry name" value="ANK"/>
    <property type="match status" value="2"/>
</dbReference>
<evidence type="ECO:0000256" key="2">
    <source>
        <dbReference type="ARBA" id="ARBA00023043"/>
    </source>
</evidence>
<evidence type="ECO:0000256" key="1">
    <source>
        <dbReference type="ARBA" id="ARBA00022737"/>
    </source>
</evidence>
<name>A0A1B7NVC5_9EURO</name>
<dbReference type="EMBL" id="LGUA01000631">
    <property type="protein sequence ID" value="OAX80726.1"/>
    <property type="molecule type" value="Genomic_DNA"/>
</dbReference>
<feature type="compositionally biased region" description="Basic and acidic residues" evidence="4">
    <location>
        <begin position="209"/>
        <end position="223"/>
    </location>
</feature>
<sequence>MATATTQTPGGTPPVPLAFEEIDDLIYSARLGDVDALQTDITNLSQKYSCSPTEILQSAIDMEDESEGGTGACLLHWPAANGNVETLNYLLSLLSTPVQTQPQAASSTQTPQGSAITATRPASTINPIINHRNNSGNTPLHWAALNTHLDCVKALVHAGADITVKNDAGHDAVFLAERSEWTALPADDEKKGEEEVEEKEVIVNGIGEDESKREGEGEGERRRPVSKGMEVVEWLLGCEEGEGLERGVGIGGSGDGGRGEGGWVIGNG</sequence>
<dbReference type="STRING" id="1658172.A0A1B7NVC5"/>
<protein>
    <submittedName>
        <fullName evidence="5">Uncharacterized protein</fullName>
    </submittedName>
</protein>
<gene>
    <name evidence="5" type="ORF">ACJ72_04931</name>
</gene>
<dbReference type="Gene3D" id="1.25.40.20">
    <property type="entry name" value="Ankyrin repeat-containing domain"/>
    <property type="match status" value="1"/>
</dbReference>
<reference evidence="5 6" key="1">
    <citation type="submission" date="2015-07" db="EMBL/GenBank/DDBJ databases">
        <title>Emmonsia species relationships and genome sequence.</title>
        <authorList>
            <person name="Cuomo C.A."/>
            <person name="Schwartz I.S."/>
            <person name="Kenyon C."/>
            <person name="de Hoog G.S."/>
            <person name="Govender N.P."/>
            <person name="Botha A."/>
            <person name="Moreno L."/>
            <person name="de Vries M."/>
            <person name="Munoz J.F."/>
            <person name="Stielow J.B."/>
        </authorList>
    </citation>
    <scope>NUCLEOTIDE SEQUENCE [LARGE SCALE GENOMIC DNA]</scope>
    <source>
        <strain evidence="5 6">CBS 136260</strain>
    </source>
</reference>
<dbReference type="PANTHER" id="PTHR24171">
    <property type="entry name" value="ANKYRIN REPEAT DOMAIN-CONTAINING PROTEIN 39-RELATED"/>
    <property type="match status" value="1"/>
</dbReference>
<organism evidence="5 6">
    <name type="scientific">Emergomyces africanus</name>
    <dbReference type="NCBI Taxonomy" id="1955775"/>
    <lineage>
        <taxon>Eukaryota</taxon>
        <taxon>Fungi</taxon>
        <taxon>Dikarya</taxon>
        <taxon>Ascomycota</taxon>
        <taxon>Pezizomycotina</taxon>
        <taxon>Eurotiomycetes</taxon>
        <taxon>Eurotiomycetidae</taxon>
        <taxon>Onygenales</taxon>
        <taxon>Ajellomycetaceae</taxon>
        <taxon>Emergomyces</taxon>
    </lineage>
</organism>
<dbReference type="PROSITE" id="PS50088">
    <property type="entry name" value="ANK_REPEAT"/>
    <property type="match status" value="1"/>
</dbReference>
<dbReference type="Pfam" id="PF12796">
    <property type="entry name" value="Ank_2"/>
    <property type="match status" value="1"/>
</dbReference>
<dbReference type="Proteomes" id="UP000091918">
    <property type="component" value="Unassembled WGS sequence"/>
</dbReference>
<evidence type="ECO:0000256" key="4">
    <source>
        <dbReference type="SAM" id="MobiDB-lite"/>
    </source>
</evidence>
<dbReference type="InterPro" id="IPR036770">
    <property type="entry name" value="Ankyrin_rpt-contain_sf"/>
</dbReference>
<dbReference type="PROSITE" id="PS50297">
    <property type="entry name" value="ANK_REP_REGION"/>
    <property type="match status" value="1"/>
</dbReference>
<evidence type="ECO:0000313" key="5">
    <source>
        <dbReference type="EMBL" id="OAX80726.1"/>
    </source>
</evidence>
<keyword evidence="2 3" id="KW-0040">ANK repeat</keyword>